<feature type="coiled-coil region" evidence="1">
    <location>
        <begin position="125"/>
        <end position="252"/>
    </location>
</feature>
<dbReference type="EMBL" id="PSQE01000003">
    <property type="protein sequence ID" value="RHN70832.1"/>
    <property type="molecule type" value="Genomic_DNA"/>
</dbReference>
<keyword evidence="1" id="KW-0175">Coiled coil</keyword>
<comment type="caution">
    <text evidence="2">The sequence shown here is derived from an EMBL/GenBank/DDBJ whole genome shotgun (WGS) entry which is preliminary data.</text>
</comment>
<evidence type="ECO:0000313" key="3">
    <source>
        <dbReference type="Proteomes" id="UP000265566"/>
    </source>
</evidence>
<reference evidence="3" key="1">
    <citation type="journal article" date="2018" name="Nat. Plants">
        <title>Whole-genome landscape of Medicago truncatula symbiotic genes.</title>
        <authorList>
            <person name="Pecrix Y."/>
            <person name="Staton S.E."/>
            <person name="Sallet E."/>
            <person name="Lelandais-Briere C."/>
            <person name="Moreau S."/>
            <person name="Carrere S."/>
            <person name="Blein T."/>
            <person name="Jardinaud M.F."/>
            <person name="Latrasse D."/>
            <person name="Zouine M."/>
            <person name="Zahm M."/>
            <person name="Kreplak J."/>
            <person name="Mayjonade B."/>
            <person name="Satge C."/>
            <person name="Perez M."/>
            <person name="Cauet S."/>
            <person name="Marande W."/>
            <person name="Chantry-Darmon C."/>
            <person name="Lopez-Roques C."/>
            <person name="Bouchez O."/>
            <person name="Berard A."/>
            <person name="Debelle F."/>
            <person name="Munos S."/>
            <person name="Bendahmane A."/>
            <person name="Berges H."/>
            <person name="Niebel A."/>
            <person name="Buitink J."/>
            <person name="Frugier F."/>
            <person name="Benhamed M."/>
            <person name="Crespi M."/>
            <person name="Gouzy J."/>
            <person name="Gamas P."/>
        </authorList>
    </citation>
    <scope>NUCLEOTIDE SEQUENCE [LARGE SCALE GENOMIC DNA]</scope>
    <source>
        <strain evidence="3">cv. Jemalong A17</strain>
    </source>
</reference>
<dbReference type="AlphaFoldDB" id="A0A396J0C3"/>
<dbReference type="InterPro" id="IPR027417">
    <property type="entry name" value="P-loop_NTPase"/>
</dbReference>
<organism evidence="2 3">
    <name type="scientific">Medicago truncatula</name>
    <name type="common">Barrel medic</name>
    <name type="synonym">Medicago tribuloides</name>
    <dbReference type="NCBI Taxonomy" id="3880"/>
    <lineage>
        <taxon>Eukaryota</taxon>
        <taxon>Viridiplantae</taxon>
        <taxon>Streptophyta</taxon>
        <taxon>Embryophyta</taxon>
        <taxon>Tracheophyta</taxon>
        <taxon>Spermatophyta</taxon>
        <taxon>Magnoliopsida</taxon>
        <taxon>eudicotyledons</taxon>
        <taxon>Gunneridae</taxon>
        <taxon>Pentapetalae</taxon>
        <taxon>rosids</taxon>
        <taxon>fabids</taxon>
        <taxon>Fabales</taxon>
        <taxon>Fabaceae</taxon>
        <taxon>Papilionoideae</taxon>
        <taxon>50 kb inversion clade</taxon>
        <taxon>NPAAA clade</taxon>
        <taxon>Hologalegina</taxon>
        <taxon>IRL clade</taxon>
        <taxon>Trifolieae</taxon>
        <taxon>Medicago</taxon>
    </lineage>
</organism>
<accession>A0A396J0C3</accession>
<dbReference type="Gene3D" id="3.40.50.300">
    <property type="entry name" value="P-loop containing nucleotide triphosphate hydrolases"/>
    <property type="match status" value="1"/>
</dbReference>
<proteinExistence type="predicted"/>
<dbReference type="PANTHER" id="PTHR43977">
    <property type="entry name" value="STRUCTURAL MAINTENANCE OF CHROMOSOMES PROTEIN 3"/>
    <property type="match status" value="1"/>
</dbReference>
<evidence type="ECO:0000313" key="2">
    <source>
        <dbReference type="EMBL" id="RHN70832.1"/>
    </source>
</evidence>
<evidence type="ECO:0000256" key="1">
    <source>
        <dbReference type="SAM" id="Coils"/>
    </source>
</evidence>
<evidence type="ECO:0008006" key="4">
    <source>
        <dbReference type="Google" id="ProtNLM"/>
    </source>
</evidence>
<name>A0A396J0C3_MEDTR</name>
<sequence length="319" mass="37038">MNLFAERQKVDGQCAHNKSQIEDLKQDIANFNKDKQSFSKALAKKDKSLVDVQNHIEQLKASIDRKKDEMGTDLVDHLTPEEKKLMSELNPEIKAFKEKLVSCKNDRIEVIEGKALKTELETNLRTNLKRRKQDLEAVISSADADSMVVDADSMTLEEEYERKHQEEAKELEELLDKKNSYSAKVEEYTRNIKELGPLTSDVFEMYKHRSIKDLKKRLHKCKDNLQQFSHVNKKALDQYINFTEQREELQKRQAELVVGEKVIKELISLLDQRKDESVERTFKGVASHFRRVFSELVKGGNADLVMMMKKKVCGYQITS</sequence>
<dbReference type="Proteomes" id="UP000265566">
    <property type="component" value="Chromosome 3"/>
</dbReference>
<gene>
    <name evidence="2" type="ORF">MtrunA17_Chr3g0139791</name>
</gene>
<protein>
    <recommendedName>
        <fullName evidence="4">Structural maintenance of chromosomes protein</fullName>
    </recommendedName>
</protein>
<feature type="coiled-coil region" evidence="1">
    <location>
        <begin position="14"/>
        <end position="69"/>
    </location>
</feature>
<dbReference type="Gramene" id="rna19458">
    <property type="protein sequence ID" value="RHN70832.1"/>
    <property type="gene ID" value="gene19458"/>
</dbReference>